<dbReference type="AlphaFoldDB" id="A0A2B0MP17"/>
<name>A0A2B0MP17_BACCE</name>
<sequence>MMSAILMLIIGAMAYYFDVPYANIILILSSVYFLYYVISRGMIGEFSFFIVSLGIYYFDLPYAEWLVLILGVLLFFSLLVADTKHNRHKKGNGQRYYYNMKRNVKRYSKGSGEVNCRCCYRCRDYPCTCD</sequence>
<keyword evidence="1" id="KW-1133">Transmembrane helix</keyword>
<gene>
    <name evidence="2" type="ORF">COI93_10990</name>
</gene>
<dbReference type="EMBL" id="NUWN01000036">
    <property type="protein sequence ID" value="PFK42825.1"/>
    <property type="molecule type" value="Genomic_DNA"/>
</dbReference>
<reference evidence="2 3" key="1">
    <citation type="submission" date="2017-09" db="EMBL/GenBank/DDBJ databases">
        <title>Large-scale bioinformatics analysis of Bacillus genomes uncovers conserved roles of natural products in bacterial physiology.</title>
        <authorList>
            <consortium name="Agbiome Team Llc"/>
            <person name="Bleich R.M."/>
            <person name="Grubbs K.J."/>
            <person name="Santa Maria K.C."/>
            <person name="Allen S.E."/>
            <person name="Farag S."/>
            <person name="Shank E.A."/>
            <person name="Bowers A."/>
        </authorList>
    </citation>
    <scope>NUCLEOTIDE SEQUENCE [LARGE SCALE GENOMIC DNA]</scope>
    <source>
        <strain evidence="2 3">AFS083043</strain>
    </source>
</reference>
<proteinExistence type="predicted"/>
<evidence type="ECO:0000313" key="3">
    <source>
        <dbReference type="Proteomes" id="UP000242656"/>
    </source>
</evidence>
<feature type="transmembrane region" description="Helical" evidence="1">
    <location>
        <begin position="33"/>
        <end position="56"/>
    </location>
</feature>
<protein>
    <submittedName>
        <fullName evidence="2">Uncharacterized protein</fullName>
    </submittedName>
</protein>
<evidence type="ECO:0000313" key="2">
    <source>
        <dbReference type="EMBL" id="PFK42825.1"/>
    </source>
</evidence>
<evidence type="ECO:0000256" key="1">
    <source>
        <dbReference type="SAM" id="Phobius"/>
    </source>
</evidence>
<accession>A0A2B0MP17</accession>
<keyword evidence="1" id="KW-0812">Transmembrane</keyword>
<feature type="transmembrane region" description="Helical" evidence="1">
    <location>
        <begin position="62"/>
        <end position="81"/>
    </location>
</feature>
<feature type="transmembrane region" description="Helical" evidence="1">
    <location>
        <begin position="6"/>
        <end position="26"/>
    </location>
</feature>
<keyword evidence="1" id="KW-0472">Membrane</keyword>
<dbReference type="Proteomes" id="UP000242656">
    <property type="component" value="Unassembled WGS sequence"/>
</dbReference>
<comment type="caution">
    <text evidence="2">The sequence shown here is derived from an EMBL/GenBank/DDBJ whole genome shotgun (WGS) entry which is preliminary data.</text>
</comment>
<organism evidence="2 3">
    <name type="scientific">Bacillus cereus</name>
    <dbReference type="NCBI Taxonomy" id="1396"/>
    <lineage>
        <taxon>Bacteria</taxon>
        <taxon>Bacillati</taxon>
        <taxon>Bacillota</taxon>
        <taxon>Bacilli</taxon>
        <taxon>Bacillales</taxon>
        <taxon>Bacillaceae</taxon>
        <taxon>Bacillus</taxon>
        <taxon>Bacillus cereus group</taxon>
    </lineage>
</organism>